<feature type="domain" description="Formyl transferase C-terminal" evidence="2">
    <location>
        <begin position="205"/>
        <end position="281"/>
    </location>
</feature>
<comment type="caution">
    <text evidence="3">The sequence shown here is derived from an EMBL/GenBank/DDBJ whole genome shotgun (WGS) entry which is preliminary data.</text>
</comment>
<organism evidence="3 4">
    <name type="scientific">Uliginosibacterium paludis</name>
    <dbReference type="NCBI Taxonomy" id="1615952"/>
    <lineage>
        <taxon>Bacteria</taxon>
        <taxon>Pseudomonadati</taxon>
        <taxon>Pseudomonadota</taxon>
        <taxon>Betaproteobacteria</taxon>
        <taxon>Rhodocyclales</taxon>
        <taxon>Zoogloeaceae</taxon>
        <taxon>Uliginosibacterium</taxon>
    </lineage>
</organism>
<dbReference type="InterPro" id="IPR036770">
    <property type="entry name" value="Ankyrin_rpt-contain_sf"/>
</dbReference>
<dbReference type="PANTHER" id="PTHR11138">
    <property type="entry name" value="METHIONYL-TRNA FORMYLTRANSFERASE"/>
    <property type="match status" value="1"/>
</dbReference>
<protein>
    <submittedName>
        <fullName evidence="3">Formyltransferase family protein</fullName>
    </submittedName>
</protein>
<dbReference type="CDD" id="cd08369">
    <property type="entry name" value="FMT_core"/>
    <property type="match status" value="1"/>
</dbReference>
<accession>A0ABV2CKP9</accession>
<reference evidence="3 4" key="1">
    <citation type="submission" date="2024-07" db="EMBL/GenBank/DDBJ databases">
        <title>Uliginosibacterium paludis KCTC:42655.</title>
        <authorList>
            <person name="Kim M.K."/>
        </authorList>
    </citation>
    <scope>NUCLEOTIDE SEQUENCE [LARGE SCALE GENOMIC DNA]</scope>
    <source>
        <strain evidence="3 4">KCTC 42655</strain>
    </source>
</reference>
<evidence type="ECO:0000259" key="1">
    <source>
        <dbReference type="Pfam" id="PF00551"/>
    </source>
</evidence>
<dbReference type="InterPro" id="IPR036477">
    <property type="entry name" value="Formyl_transf_N_sf"/>
</dbReference>
<evidence type="ECO:0000313" key="4">
    <source>
        <dbReference type="Proteomes" id="UP001548590"/>
    </source>
</evidence>
<dbReference type="PANTHER" id="PTHR11138:SF5">
    <property type="entry name" value="METHIONYL-TRNA FORMYLTRANSFERASE, MITOCHONDRIAL"/>
    <property type="match status" value="1"/>
</dbReference>
<dbReference type="EMBL" id="JBEWLZ010000001">
    <property type="protein sequence ID" value="MET1488469.1"/>
    <property type="molecule type" value="Genomic_DNA"/>
</dbReference>
<dbReference type="Pfam" id="PF00551">
    <property type="entry name" value="Formyl_trans_N"/>
    <property type="match status" value="1"/>
</dbReference>
<dbReference type="Gene3D" id="3.40.50.12230">
    <property type="match status" value="1"/>
</dbReference>
<keyword evidence="4" id="KW-1185">Reference proteome</keyword>
<dbReference type="SUPFAM" id="SSF48403">
    <property type="entry name" value="Ankyrin repeat"/>
    <property type="match status" value="1"/>
</dbReference>
<dbReference type="Gene3D" id="1.25.40.20">
    <property type="entry name" value="Ankyrin repeat-containing domain"/>
    <property type="match status" value="1"/>
</dbReference>
<dbReference type="InterPro" id="IPR005793">
    <property type="entry name" value="Formyl_trans_C"/>
</dbReference>
<evidence type="ECO:0000259" key="2">
    <source>
        <dbReference type="Pfam" id="PF02911"/>
    </source>
</evidence>
<proteinExistence type="predicted"/>
<dbReference type="Pfam" id="PF02911">
    <property type="entry name" value="Formyl_trans_C"/>
    <property type="match status" value="1"/>
</dbReference>
<evidence type="ECO:0000313" key="3">
    <source>
        <dbReference type="EMBL" id="MET1488469.1"/>
    </source>
</evidence>
<dbReference type="InterPro" id="IPR011034">
    <property type="entry name" value="Formyl_transferase-like_C_sf"/>
</dbReference>
<sequence length="363" mass="40499">MNSRSGPSMHRALCIAGKNLIATNVLQRVREEFPHIDLCVVPNRTDTGEDGWQPSLIRTARLMNVPIIGLPEAEGRSDLTFLSLEYDRIVRPERFSSQKLFNLHFSKLPRYRGVLTSALPILHGARSTGVTLHLIDHGIDTGDIIDAASVRIQSDWNCRQLYDALMKEGTELAMKWMGMLLDEAANISARRQAGRQATYFSRNAIDYSNMQINCRQTAFQAYRQVKALAFRAYQLPLLGEIRIANATVSTRRSTSAPGTIITRDRHASTVATLDHDLVLWHDQLDAMLAACRDGDLATAKGLIRNITHIDDEDEEGTTPLLASLQQPDAGLARYFVSKGADPDRLTRNRIPVRSLSEARGIKL</sequence>
<name>A0ABV2CKP9_9RHOO</name>
<dbReference type="InterPro" id="IPR002376">
    <property type="entry name" value="Formyl_transf_N"/>
</dbReference>
<gene>
    <name evidence="3" type="ORF">ABVT11_01420</name>
</gene>
<dbReference type="RefSeq" id="WP_345926613.1">
    <property type="nucleotide sequence ID" value="NZ_JBDIVF010000003.1"/>
</dbReference>
<dbReference type="SUPFAM" id="SSF53328">
    <property type="entry name" value="Formyltransferase"/>
    <property type="match status" value="1"/>
</dbReference>
<feature type="domain" description="Formyl transferase N-terminal" evidence="1">
    <location>
        <begin position="97"/>
        <end position="172"/>
    </location>
</feature>
<dbReference type="SUPFAM" id="SSF50486">
    <property type="entry name" value="FMT C-terminal domain-like"/>
    <property type="match status" value="1"/>
</dbReference>
<dbReference type="Proteomes" id="UP001548590">
    <property type="component" value="Unassembled WGS sequence"/>
</dbReference>